<reference evidence="2 3" key="1">
    <citation type="journal article" date="2018" name="Evol. Lett.">
        <title>Horizontal gene cluster transfer increased hallucinogenic mushroom diversity.</title>
        <authorList>
            <person name="Reynolds H.T."/>
            <person name="Vijayakumar V."/>
            <person name="Gluck-Thaler E."/>
            <person name="Korotkin H.B."/>
            <person name="Matheny P.B."/>
            <person name="Slot J.C."/>
        </authorList>
    </citation>
    <scope>NUCLEOTIDE SEQUENCE [LARGE SCALE GENOMIC DNA]</scope>
    <source>
        <strain evidence="2 3">SRW20</strain>
    </source>
</reference>
<accession>A0A409XYQ5</accession>
<comment type="caution">
    <text evidence="2">The sequence shown here is derived from an EMBL/GenBank/DDBJ whole genome shotgun (WGS) entry which is preliminary data.</text>
</comment>
<organism evidence="2 3">
    <name type="scientific">Gymnopilus dilepis</name>
    <dbReference type="NCBI Taxonomy" id="231916"/>
    <lineage>
        <taxon>Eukaryota</taxon>
        <taxon>Fungi</taxon>
        <taxon>Dikarya</taxon>
        <taxon>Basidiomycota</taxon>
        <taxon>Agaricomycotina</taxon>
        <taxon>Agaricomycetes</taxon>
        <taxon>Agaricomycetidae</taxon>
        <taxon>Agaricales</taxon>
        <taxon>Agaricineae</taxon>
        <taxon>Hymenogastraceae</taxon>
        <taxon>Gymnopilus</taxon>
    </lineage>
</organism>
<dbReference type="AlphaFoldDB" id="A0A409XYQ5"/>
<feature type="compositionally biased region" description="Basic residues" evidence="1">
    <location>
        <begin position="1"/>
        <end position="26"/>
    </location>
</feature>
<evidence type="ECO:0000313" key="2">
    <source>
        <dbReference type="EMBL" id="PPQ95910.1"/>
    </source>
</evidence>
<dbReference type="EMBL" id="NHYE01001406">
    <property type="protein sequence ID" value="PPQ95910.1"/>
    <property type="molecule type" value="Genomic_DNA"/>
</dbReference>
<feature type="compositionally biased region" description="Polar residues" evidence="1">
    <location>
        <begin position="28"/>
        <end position="44"/>
    </location>
</feature>
<feature type="region of interest" description="Disordered" evidence="1">
    <location>
        <begin position="1"/>
        <end position="51"/>
    </location>
</feature>
<name>A0A409XYQ5_9AGAR</name>
<dbReference type="Proteomes" id="UP000284706">
    <property type="component" value="Unassembled WGS sequence"/>
</dbReference>
<evidence type="ECO:0000313" key="3">
    <source>
        <dbReference type="Proteomes" id="UP000284706"/>
    </source>
</evidence>
<proteinExistence type="predicted"/>
<gene>
    <name evidence="2" type="ORF">CVT26_016133</name>
</gene>
<feature type="compositionally biased region" description="Low complexity" evidence="1">
    <location>
        <begin position="80"/>
        <end position="96"/>
    </location>
</feature>
<protein>
    <submittedName>
        <fullName evidence="2">Uncharacterized protein</fullName>
    </submittedName>
</protein>
<keyword evidence="3" id="KW-1185">Reference proteome</keyword>
<feature type="region of interest" description="Disordered" evidence="1">
    <location>
        <begin position="227"/>
        <end position="247"/>
    </location>
</feature>
<sequence>MANRTPRSKLVTRRRRLQIKSKKAKTKGGSQTRLEHTAQSQLVKTGSLPEDIREQQDSAVIDLEVSELASMFPENPPSLLQLQLPTSYSSPYNESPNPSPFSRLAEVPRQSFFSASTSNGSDESPNPSTFSPLPVPGQSLILNFDNSQTLPLFNVFDPESSREPFLNSWIQIMTASVERPSRNRSEWDLDSERSGNWDDALSYYTSAYSRTESTDYGVYARRMALSDASDLEDSSHIQSLEEGTPTL</sequence>
<feature type="compositionally biased region" description="Polar residues" evidence="1">
    <location>
        <begin position="111"/>
        <end position="131"/>
    </location>
</feature>
<dbReference type="InParanoid" id="A0A409XYQ5"/>
<feature type="region of interest" description="Disordered" evidence="1">
    <location>
        <begin position="80"/>
        <end position="134"/>
    </location>
</feature>
<evidence type="ECO:0000256" key="1">
    <source>
        <dbReference type="SAM" id="MobiDB-lite"/>
    </source>
</evidence>